<dbReference type="PATRIC" id="fig|1195763.3.peg.2064"/>
<keyword evidence="5" id="KW-1185">Reference proteome</keyword>
<evidence type="ECO:0000256" key="1">
    <source>
        <dbReference type="ARBA" id="ARBA00022679"/>
    </source>
</evidence>
<dbReference type="InterPro" id="IPR037359">
    <property type="entry name" value="NST/OST"/>
</dbReference>
<gene>
    <name evidence="4" type="ORF">ABT56_09825</name>
</gene>
<dbReference type="InterPro" id="IPR027417">
    <property type="entry name" value="P-loop_NTPase"/>
</dbReference>
<feature type="domain" description="Sulfotransferase" evidence="3">
    <location>
        <begin position="6"/>
        <end position="201"/>
    </location>
</feature>
<dbReference type="GO" id="GO:0008146">
    <property type="term" value="F:sulfotransferase activity"/>
    <property type="evidence" value="ECO:0007669"/>
    <property type="project" value="InterPro"/>
</dbReference>
<dbReference type="PANTHER" id="PTHR10605">
    <property type="entry name" value="HEPARAN SULFATE SULFOTRANSFERASE"/>
    <property type="match status" value="1"/>
</dbReference>
<dbReference type="Pfam" id="PF00685">
    <property type="entry name" value="Sulfotransfer_1"/>
    <property type="match status" value="1"/>
</dbReference>
<dbReference type="OrthoDB" id="9075305at2"/>
<dbReference type="Proteomes" id="UP000036097">
    <property type="component" value="Unassembled WGS sequence"/>
</dbReference>
<dbReference type="STRING" id="1195763.ABT56_09825"/>
<evidence type="ECO:0000256" key="2">
    <source>
        <dbReference type="ARBA" id="ARBA00023180"/>
    </source>
</evidence>
<evidence type="ECO:0000313" key="4">
    <source>
        <dbReference type="EMBL" id="KLV05830.1"/>
    </source>
</evidence>
<keyword evidence="2" id="KW-0325">Glycoprotein</keyword>
<dbReference type="EMBL" id="LDOT01000012">
    <property type="protein sequence ID" value="KLV05830.1"/>
    <property type="molecule type" value="Genomic_DNA"/>
</dbReference>
<dbReference type="AlphaFoldDB" id="A0A0J1H1Z3"/>
<protein>
    <recommendedName>
        <fullName evidence="3">Sulfotransferase domain-containing protein</fullName>
    </recommendedName>
</protein>
<name>A0A0J1H1Z3_9GAMM</name>
<comment type="caution">
    <text evidence="4">The sequence shown here is derived from an EMBL/GenBank/DDBJ whole genome shotgun (WGS) entry which is preliminary data.</text>
</comment>
<dbReference type="SUPFAM" id="SSF52540">
    <property type="entry name" value="P-loop containing nucleoside triphosphate hydrolases"/>
    <property type="match status" value="1"/>
</dbReference>
<dbReference type="Gene3D" id="3.40.50.300">
    <property type="entry name" value="P-loop containing nucleotide triphosphate hydrolases"/>
    <property type="match status" value="1"/>
</dbReference>
<dbReference type="RefSeq" id="WP_047878695.1">
    <property type="nucleotide sequence ID" value="NZ_LDOT01000012.1"/>
</dbReference>
<reference evidence="4 5" key="1">
    <citation type="submission" date="2015-05" db="EMBL/GenBank/DDBJ databases">
        <title>Photobacterium galathea sp. nov.</title>
        <authorList>
            <person name="Machado H."/>
            <person name="Gram L."/>
        </authorList>
    </citation>
    <scope>NUCLEOTIDE SEQUENCE [LARGE SCALE GENOMIC DNA]</scope>
    <source>
        <strain evidence="4 5">CGMCC 1.12159</strain>
    </source>
</reference>
<dbReference type="PANTHER" id="PTHR10605:SF56">
    <property type="entry name" value="BIFUNCTIONAL HEPARAN SULFATE N-DEACETYLASE_N-SULFOTRANSFERASE"/>
    <property type="match status" value="1"/>
</dbReference>
<organism evidence="4 5">
    <name type="scientific">Photobacterium aquae</name>
    <dbReference type="NCBI Taxonomy" id="1195763"/>
    <lineage>
        <taxon>Bacteria</taxon>
        <taxon>Pseudomonadati</taxon>
        <taxon>Pseudomonadota</taxon>
        <taxon>Gammaproteobacteria</taxon>
        <taxon>Vibrionales</taxon>
        <taxon>Vibrionaceae</taxon>
        <taxon>Photobacterium</taxon>
    </lineage>
</organism>
<dbReference type="InterPro" id="IPR000863">
    <property type="entry name" value="Sulfotransferase_dom"/>
</dbReference>
<evidence type="ECO:0000259" key="3">
    <source>
        <dbReference type="Pfam" id="PF00685"/>
    </source>
</evidence>
<keyword evidence="1" id="KW-0808">Transferase</keyword>
<accession>A0A0J1H1Z3</accession>
<evidence type="ECO:0000313" key="5">
    <source>
        <dbReference type="Proteomes" id="UP000036097"/>
    </source>
</evidence>
<proteinExistence type="predicted"/>
<sequence>MKRVNLFIVGGQKCGTTALASFLQQHPDICLVDGKEAHIFDFMPVEQRCEQTLDQAYGQLTSHYQGERYLCDATPIYSYWQDIHGDLVEYSPDAKIIFMLRDPVERAVSQYQMEYGRGTEDKGIIEAFISESYRLKRAQGDRSQHSSWRLHSYIDRGFFSHQYDNLLKHFAPEQILLIHNQSLRKYHDKTLEKVFDFLELPNCKIPEKTVFSGKYSETGPTVKLAKLIAHWRLHQEREFVKQFEIID</sequence>